<dbReference type="InParanoid" id="A0A409VN45"/>
<keyword evidence="2" id="KW-1185">Reference proteome</keyword>
<dbReference type="Proteomes" id="UP000283269">
    <property type="component" value="Unassembled WGS sequence"/>
</dbReference>
<sequence>MVIAAGVSSAVAHVADAQEAQEDAGLFRRWGSGKYKIDDDTYHRIVKPHFLSVFGAMPSFKGLCGSNPDFFVERDGTVYPSAVESKAKKAGKCTKSKYSADMSEYLTEILTPKPKPN</sequence>
<accession>A0A409VN45</accession>
<name>A0A409VN45_PSICY</name>
<dbReference type="EMBL" id="NHYD01003971">
    <property type="protein sequence ID" value="PPQ67659.1"/>
    <property type="molecule type" value="Genomic_DNA"/>
</dbReference>
<proteinExistence type="predicted"/>
<protein>
    <submittedName>
        <fullName evidence="1">Uncharacterized protein</fullName>
    </submittedName>
</protein>
<evidence type="ECO:0000313" key="2">
    <source>
        <dbReference type="Proteomes" id="UP000283269"/>
    </source>
</evidence>
<evidence type="ECO:0000313" key="1">
    <source>
        <dbReference type="EMBL" id="PPQ67659.1"/>
    </source>
</evidence>
<organism evidence="1 2">
    <name type="scientific">Psilocybe cyanescens</name>
    <dbReference type="NCBI Taxonomy" id="93625"/>
    <lineage>
        <taxon>Eukaryota</taxon>
        <taxon>Fungi</taxon>
        <taxon>Dikarya</taxon>
        <taxon>Basidiomycota</taxon>
        <taxon>Agaricomycotina</taxon>
        <taxon>Agaricomycetes</taxon>
        <taxon>Agaricomycetidae</taxon>
        <taxon>Agaricales</taxon>
        <taxon>Agaricineae</taxon>
        <taxon>Strophariaceae</taxon>
        <taxon>Psilocybe</taxon>
    </lineage>
</organism>
<dbReference type="OrthoDB" id="3032154at2759"/>
<reference evidence="1 2" key="1">
    <citation type="journal article" date="2018" name="Evol. Lett.">
        <title>Horizontal gene cluster transfer increased hallucinogenic mushroom diversity.</title>
        <authorList>
            <person name="Reynolds H.T."/>
            <person name="Vijayakumar V."/>
            <person name="Gluck-Thaler E."/>
            <person name="Korotkin H.B."/>
            <person name="Matheny P.B."/>
            <person name="Slot J.C."/>
        </authorList>
    </citation>
    <scope>NUCLEOTIDE SEQUENCE [LARGE SCALE GENOMIC DNA]</scope>
    <source>
        <strain evidence="1 2">2631</strain>
    </source>
</reference>
<comment type="caution">
    <text evidence="1">The sequence shown here is derived from an EMBL/GenBank/DDBJ whole genome shotgun (WGS) entry which is preliminary data.</text>
</comment>
<gene>
    <name evidence="1" type="ORF">CVT25_012687</name>
</gene>
<dbReference type="AlphaFoldDB" id="A0A409VN45"/>